<keyword evidence="2" id="KW-1185">Reference proteome</keyword>
<reference evidence="1" key="2">
    <citation type="submission" date="2025-08" db="UniProtKB">
        <authorList>
            <consortium name="Ensembl"/>
        </authorList>
    </citation>
    <scope>IDENTIFICATION</scope>
</reference>
<name>A0A7N9CP66_MACFA</name>
<evidence type="ECO:0000313" key="2">
    <source>
        <dbReference type="Proteomes" id="UP000233100"/>
    </source>
</evidence>
<reference evidence="1" key="3">
    <citation type="submission" date="2025-09" db="UniProtKB">
        <authorList>
            <consortium name="Ensembl"/>
        </authorList>
    </citation>
    <scope>IDENTIFICATION</scope>
</reference>
<dbReference type="Proteomes" id="UP000233100">
    <property type="component" value="Chromosome 4"/>
</dbReference>
<sequence>MPSLQVKKLEIILSLILRMPFMEFQCMYPIDNSSLIYFITVYCQIAPKIFILYI</sequence>
<dbReference type="Ensembl" id="ENSMFAT00000099594.1">
    <property type="protein sequence ID" value="ENSMFAP00000053457.1"/>
    <property type="gene ID" value="ENSMFAG00000056511.1"/>
</dbReference>
<accession>A0A7N9CP66</accession>
<organism evidence="1 2">
    <name type="scientific">Macaca fascicularis</name>
    <name type="common">Crab-eating macaque</name>
    <name type="synonym">Cynomolgus monkey</name>
    <dbReference type="NCBI Taxonomy" id="9541"/>
    <lineage>
        <taxon>Eukaryota</taxon>
        <taxon>Metazoa</taxon>
        <taxon>Chordata</taxon>
        <taxon>Craniata</taxon>
        <taxon>Vertebrata</taxon>
        <taxon>Euteleostomi</taxon>
        <taxon>Mammalia</taxon>
        <taxon>Eutheria</taxon>
        <taxon>Euarchontoglires</taxon>
        <taxon>Primates</taxon>
        <taxon>Haplorrhini</taxon>
        <taxon>Catarrhini</taxon>
        <taxon>Cercopithecidae</taxon>
        <taxon>Cercopithecinae</taxon>
        <taxon>Macaca</taxon>
    </lineage>
</organism>
<dbReference type="AlphaFoldDB" id="A0A7N9CP66"/>
<reference evidence="1 2" key="1">
    <citation type="submission" date="2013-03" db="EMBL/GenBank/DDBJ databases">
        <authorList>
            <person name="Warren W."/>
            <person name="Wilson R.K."/>
        </authorList>
    </citation>
    <scope>NUCLEOTIDE SEQUENCE</scope>
</reference>
<evidence type="ECO:0000313" key="1">
    <source>
        <dbReference type="Ensembl" id="ENSMFAP00000053457.1"/>
    </source>
</evidence>
<proteinExistence type="predicted"/>
<protein>
    <submittedName>
        <fullName evidence="1">Uncharacterized protein</fullName>
    </submittedName>
</protein>